<accession>A0A6C0AX27</accession>
<name>A0A6C0AX27_9ZZZZ</name>
<dbReference type="GO" id="GO:0003899">
    <property type="term" value="F:DNA-directed RNA polymerase activity"/>
    <property type="evidence" value="ECO:0007669"/>
    <property type="project" value="InterPro"/>
</dbReference>
<protein>
    <recommendedName>
        <fullName evidence="3">DNA-directed RNA polymerase RpoA/D/Rpb3-type domain-containing protein</fullName>
    </recommendedName>
</protein>
<keyword evidence="2" id="KW-0804">Transcription</keyword>
<sequence length="370" mass="42881">MNPTIDAIKEEENILTFTISNINVSYANAIRRVILSDIPTVVFRTSPYDKNDATFDINTSRFNNEVLKQRLSCIPIHISDLEMPLEDYILEVDVNNTSESFIYVTTADFKIKNKKTDKYLNDSIVKDIFPPNNISKQFIDFCRLRPKISDNLPGEHLKFSCLFSIGTAKENGSFNVISTCSYKNTPDLIKIEETLLSKESEMREKYTNDDEYEYAKKDWLLLDAKRIFIPDSFDFTIATIGVFSNITIVKNAIEIIITRLKKIIEIYSSQNNLIKPSESTIPNCFDIILENEDYTIGKILEYTLYQIYFIEKETLTYCGFNKPHPHINISIIRLGFNDITEYNTIKLYINNAATIAIEYYEKLLTLFNEF</sequence>
<dbReference type="InterPro" id="IPR036643">
    <property type="entry name" value="RNApol_insert_sf"/>
</dbReference>
<evidence type="ECO:0000259" key="3">
    <source>
        <dbReference type="SMART" id="SM00662"/>
    </source>
</evidence>
<dbReference type="GO" id="GO:0000428">
    <property type="term" value="C:DNA-directed RNA polymerase complex"/>
    <property type="evidence" value="ECO:0007669"/>
    <property type="project" value="UniProtKB-KW"/>
</dbReference>
<proteinExistence type="predicted"/>
<dbReference type="InterPro" id="IPR050518">
    <property type="entry name" value="Rpo3/RPB3_RNA_Pol_subunit"/>
</dbReference>
<dbReference type="Gene3D" id="3.30.1360.10">
    <property type="entry name" value="RNA polymerase, RBP11-like subunit"/>
    <property type="match status" value="2"/>
</dbReference>
<dbReference type="InterPro" id="IPR036603">
    <property type="entry name" value="RBP11-like"/>
</dbReference>
<dbReference type="GO" id="GO:0006351">
    <property type="term" value="P:DNA-templated transcription"/>
    <property type="evidence" value="ECO:0007669"/>
    <property type="project" value="InterPro"/>
</dbReference>
<evidence type="ECO:0000313" key="4">
    <source>
        <dbReference type="EMBL" id="QHS84509.1"/>
    </source>
</evidence>
<dbReference type="EMBL" id="MN738809">
    <property type="protein sequence ID" value="QHS84509.1"/>
    <property type="molecule type" value="Genomic_DNA"/>
</dbReference>
<dbReference type="SMART" id="SM00662">
    <property type="entry name" value="RPOLD"/>
    <property type="match status" value="1"/>
</dbReference>
<dbReference type="GO" id="GO:0046983">
    <property type="term" value="F:protein dimerization activity"/>
    <property type="evidence" value="ECO:0007669"/>
    <property type="project" value="InterPro"/>
</dbReference>
<organism evidence="4">
    <name type="scientific">viral metagenome</name>
    <dbReference type="NCBI Taxonomy" id="1070528"/>
    <lineage>
        <taxon>unclassified sequences</taxon>
        <taxon>metagenomes</taxon>
        <taxon>organismal metagenomes</taxon>
    </lineage>
</organism>
<dbReference type="Gene3D" id="2.170.120.12">
    <property type="entry name" value="DNA-directed RNA polymerase, insert domain"/>
    <property type="match status" value="1"/>
</dbReference>
<dbReference type="SUPFAM" id="SSF55257">
    <property type="entry name" value="RBP11-like subunits of RNA polymerase"/>
    <property type="match status" value="2"/>
</dbReference>
<reference evidence="4" key="1">
    <citation type="journal article" date="2020" name="Nature">
        <title>Giant virus diversity and host interactions through global metagenomics.</title>
        <authorList>
            <person name="Schulz F."/>
            <person name="Roux S."/>
            <person name="Paez-Espino D."/>
            <person name="Jungbluth S."/>
            <person name="Walsh D.A."/>
            <person name="Denef V.J."/>
            <person name="McMahon K.D."/>
            <person name="Konstantinidis K.T."/>
            <person name="Eloe-Fadrosh E.A."/>
            <person name="Kyrpides N.C."/>
            <person name="Woyke T."/>
        </authorList>
    </citation>
    <scope>NUCLEOTIDE SEQUENCE</scope>
    <source>
        <strain evidence="4">GVMAG-S-ERX556022-25</strain>
    </source>
</reference>
<evidence type="ECO:0000256" key="1">
    <source>
        <dbReference type="ARBA" id="ARBA00022478"/>
    </source>
</evidence>
<keyword evidence="1" id="KW-0240">DNA-directed RNA polymerase</keyword>
<dbReference type="Pfam" id="PF01193">
    <property type="entry name" value="RNA_pol_L"/>
    <property type="match status" value="1"/>
</dbReference>
<feature type="domain" description="DNA-directed RNA polymerase RpoA/D/Rpb3-type" evidence="3">
    <location>
        <begin position="14"/>
        <end position="266"/>
    </location>
</feature>
<dbReference type="InterPro" id="IPR011263">
    <property type="entry name" value="DNA-dir_RNA_pol_RpoA/D/Rpb3"/>
</dbReference>
<dbReference type="AlphaFoldDB" id="A0A6C0AX27"/>
<evidence type="ECO:0000256" key="2">
    <source>
        <dbReference type="ARBA" id="ARBA00023163"/>
    </source>
</evidence>
<dbReference type="PANTHER" id="PTHR11800:SF2">
    <property type="entry name" value="DNA-DIRECTED RNA POLYMERASE II SUBUNIT RPB3"/>
    <property type="match status" value="1"/>
</dbReference>
<dbReference type="PANTHER" id="PTHR11800">
    <property type="entry name" value="DNA-DIRECTED RNA POLYMERASE"/>
    <property type="match status" value="1"/>
</dbReference>